<sequence length="203" mass="23141">MTGWVVLLFILAGVFILLGLVDQRKFWWMTTAWQYRNPEANEPSDSSLALGRFSMFAMAVMSIIAAVLVMDAQRSMDEQKNRRPTTGVSFPSFLSTTPTPDADKAKTYSRSEVRKKAEAVAAKLVGELVFNVRPIITTESDDNLRHKERKGKDKYTKDGWEYTEYELTNRKGKYPVCLTVREPGPLHDGRWRIDSAKVRNGRC</sequence>
<evidence type="ECO:0000256" key="2">
    <source>
        <dbReference type="SAM" id="Phobius"/>
    </source>
</evidence>
<evidence type="ECO:0000313" key="4">
    <source>
        <dbReference type="EMBL" id="MBC6469390.1"/>
    </source>
</evidence>
<dbReference type="Proteomes" id="UP000805614">
    <property type="component" value="Unassembled WGS sequence"/>
</dbReference>
<feature type="region of interest" description="Disordered" evidence="1">
    <location>
        <begin position="78"/>
        <end position="105"/>
    </location>
</feature>
<keyword evidence="2" id="KW-0812">Transmembrane</keyword>
<dbReference type="InterPro" id="IPR045679">
    <property type="entry name" value="DUF6199"/>
</dbReference>
<name>A0ABR7LY45_9ACTN</name>
<keyword evidence="2" id="KW-0472">Membrane</keyword>
<evidence type="ECO:0000256" key="1">
    <source>
        <dbReference type="SAM" id="MobiDB-lite"/>
    </source>
</evidence>
<reference evidence="4 5" key="1">
    <citation type="submission" date="2020-06" db="EMBL/GenBank/DDBJ databases">
        <title>Actinomadura xiongansis sp. nov., isolated from soil of Baiyangdian.</title>
        <authorList>
            <person name="Zhang X."/>
        </authorList>
    </citation>
    <scope>NUCLEOTIDE SEQUENCE [LARGE SCALE GENOMIC DNA]</scope>
    <source>
        <strain evidence="4 5">HBUM206468</strain>
    </source>
</reference>
<proteinExistence type="predicted"/>
<evidence type="ECO:0000313" key="5">
    <source>
        <dbReference type="Proteomes" id="UP000805614"/>
    </source>
</evidence>
<dbReference type="RefSeq" id="WP_187246432.1">
    <property type="nucleotide sequence ID" value="NZ_BAAAOK010000009.1"/>
</dbReference>
<keyword evidence="2" id="KW-1133">Transmembrane helix</keyword>
<keyword evidence="5" id="KW-1185">Reference proteome</keyword>
<gene>
    <name evidence="4" type="ORF">HKK74_28420</name>
</gene>
<evidence type="ECO:0000259" key="3">
    <source>
        <dbReference type="Pfam" id="PF19701"/>
    </source>
</evidence>
<dbReference type="Pfam" id="PF19701">
    <property type="entry name" value="DUF6199"/>
    <property type="match status" value="1"/>
</dbReference>
<accession>A0ABR7LY45</accession>
<dbReference type="EMBL" id="JABVEC010000026">
    <property type="protein sequence ID" value="MBC6469390.1"/>
    <property type="molecule type" value="Genomic_DNA"/>
</dbReference>
<feature type="transmembrane region" description="Helical" evidence="2">
    <location>
        <begin position="47"/>
        <end position="70"/>
    </location>
</feature>
<organism evidence="4 5">
    <name type="scientific">Actinomadura alba</name>
    <dbReference type="NCBI Taxonomy" id="406431"/>
    <lineage>
        <taxon>Bacteria</taxon>
        <taxon>Bacillati</taxon>
        <taxon>Actinomycetota</taxon>
        <taxon>Actinomycetes</taxon>
        <taxon>Streptosporangiales</taxon>
        <taxon>Thermomonosporaceae</taxon>
        <taxon>Actinomadura</taxon>
    </lineage>
</organism>
<feature type="compositionally biased region" description="Polar residues" evidence="1">
    <location>
        <begin position="84"/>
        <end position="99"/>
    </location>
</feature>
<protein>
    <recommendedName>
        <fullName evidence="3">DUF6199 domain-containing protein</fullName>
    </recommendedName>
</protein>
<feature type="domain" description="DUF6199" evidence="3">
    <location>
        <begin position="8"/>
        <end position="67"/>
    </location>
</feature>
<comment type="caution">
    <text evidence="4">The sequence shown here is derived from an EMBL/GenBank/DDBJ whole genome shotgun (WGS) entry which is preliminary data.</text>
</comment>